<accession>A0AAW2UM29</accession>
<dbReference type="Pfam" id="PF07727">
    <property type="entry name" value="RVT_2"/>
    <property type="match status" value="1"/>
</dbReference>
<dbReference type="InterPro" id="IPR013103">
    <property type="entry name" value="RVT_2"/>
</dbReference>
<evidence type="ECO:0000313" key="2">
    <source>
        <dbReference type="EMBL" id="KAL0416396.1"/>
    </source>
</evidence>
<evidence type="ECO:0000259" key="1">
    <source>
        <dbReference type="Pfam" id="PF07727"/>
    </source>
</evidence>
<sequence length="100" mass="12083">MDVKTAFLNGFIEEEIFMDQPEGFIFIREEQKACRLQRSIYGLKQAFRSWNTRFDEVIWGYDFIKNEYDPCVYKKISGARLRTLYFMSMTSWSLQMMSRC</sequence>
<protein>
    <recommendedName>
        <fullName evidence="1">Reverse transcriptase Ty1/copia-type domain-containing protein</fullName>
    </recommendedName>
</protein>
<reference evidence="2" key="2">
    <citation type="journal article" date="2024" name="Plant">
        <title>Genomic evolution and insights into agronomic trait innovations of Sesamum species.</title>
        <authorList>
            <person name="Miao H."/>
            <person name="Wang L."/>
            <person name="Qu L."/>
            <person name="Liu H."/>
            <person name="Sun Y."/>
            <person name="Le M."/>
            <person name="Wang Q."/>
            <person name="Wei S."/>
            <person name="Zheng Y."/>
            <person name="Lin W."/>
            <person name="Duan Y."/>
            <person name="Cao H."/>
            <person name="Xiong S."/>
            <person name="Wang X."/>
            <person name="Wei L."/>
            <person name="Li C."/>
            <person name="Ma Q."/>
            <person name="Ju M."/>
            <person name="Zhao R."/>
            <person name="Li G."/>
            <person name="Mu C."/>
            <person name="Tian Q."/>
            <person name="Mei H."/>
            <person name="Zhang T."/>
            <person name="Gao T."/>
            <person name="Zhang H."/>
        </authorList>
    </citation>
    <scope>NUCLEOTIDE SEQUENCE</scope>
    <source>
        <strain evidence="2">KEN1</strain>
    </source>
</reference>
<dbReference type="EMBL" id="JACGWN010000012">
    <property type="protein sequence ID" value="KAL0416396.1"/>
    <property type="molecule type" value="Genomic_DNA"/>
</dbReference>
<comment type="caution">
    <text evidence="2">The sequence shown here is derived from an EMBL/GenBank/DDBJ whole genome shotgun (WGS) entry which is preliminary data.</text>
</comment>
<gene>
    <name evidence="2" type="ORF">Slati_3471500</name>
</gene>
<feature type="domain" description="Reverse transcriptase Ty1/copia-type" evidence="1">
    <location>
        <begin position="1"/>
        <end position="79"/>
    </location>
</feature>
<dbReference type="AlphaFoldDB" id="A0AAW2UM29"/>
<reference evidence="2" key="1">
    <citation type="submission" date="2020-06" db="EMBL/GenBank/DDBJ databases">
        <authorList>
            <person name="Li T."/>
            <person name="Hu X."/>
            <person name="Zhang T."/>
            <person name="Song X."/>
            <person name="Zhang H."/>
            <person name="Dai N."/>
            <person name="Sheng W."/>
            <person name="Hou X."/>
            <person name="Wei L."/>
        </authorList>
    </citation>
    <scope>NUCLEOTIDE SEQUENCE</scope>
    <source>
        <strain evidence="2">KEN1</strain>
        <tissue evidence="2">Leaf</tissue>
    </source>
</reference>
<name>A0AAW2UM29_9LAMI</name>
<proteinExistence type="predicted"/>
<organism evidence="2">
    <name type="scientific">Sesamum latifolium</name>
    <dbReference type="NCBI Taxonomy" id="2727402"/>
    <lineage>
        <taxon>Eukaryota</taxon>
        <taxon>Viridiplantae</taxon>
        <taxon>Streptophyta</taxon>
        <taxon>Embryophyta</taxon>
        <taxon>Tracheophyta</taxon>
        <taxon>Spermatophyta</taxon>
        <taxon>Magnoliopsida</taxon>
        <taxon>eudicotyledons</taxon>
        <taxon>Gunneridae</taxon>
        <taxon>Pentapetalae</taxon>
        <taxon>asterids</taxon>
        <taxon>lamiids</taxon>
        <taxon>Lamiales</taxon>
        <taxon>Pedaliaceae</taxon>
        <taxon>Sesamum</taxon>
    </lineage>
</organism>